<keyword evidence="3" id="KW-0804">Transcription</keyword>
<dbReference type="GO" id="GO:0009893">
    <property type="term" value="P:positive regulation of metabolic process"/>
    <property type="evidence" value="ECO:0007669"/>
    <property type="project" value="UniProtKB-ARBA"/>
</dbReference>
<name>A0A1I6HG98_9GAMM</name>
<gene>
    <name evidence="7" type="ORF">SAMN05216203_1220</name>
</gene>
<keyword evidence="1" id="KW-0805">Transcription regulation</keyword>
<dbReference type="InterPro" id="IPR018060">
    <property type="entry name" value="HTH_AraC"/>
</dbReference>
<dbReference type="PROSITE" id="PS00041">
    <property type="entry name" value="HTH_ARAC_FAMILY_1"/>
    <property type="match status" value="1"/>
</dbReference>
<evidence type="ECO:0000256" key="5">
    <source>
        <dbReference type="SAM" id="Phobius"/>
    </source>
</evidence>
<keyword evidence="8" id="KW-1185">Reference proteome</keyword>
<keyword evidence="5" id="KW-0472">Membrane</keyword>
<dbReference type="PROSITE" id="PS01124">
    <property type="entry name" value="HTH_ARAC_FAMILY_2"/>
    <property type="match status" value="1"/>
</dbReference>
<sequence>MVHSRELLFLGTCFGRQEAHRRTQDVLYVALKGSLRLRTGRGRPTTVRTCLVPTGLWIDESILSTSQAVVAVYFLAPFSQDHPALASLMAEALPGIFCNHPHEDDVVSAMVEVRRQPDISVGTALSRVREPLFPDHVRNLEFREYDPRVVHVARRIRESLTANMTLAELAEEVHLSESRLEKLFKEQAGLPVTQYRMRYRVFISTIIMALGYSVTEAALLAGFSSSAHLSRCYRAINGITPSATFLQPPYVHAVLAPSAYRLVEPLLESQSVV</sequence>
<evidence type="ECO:0000256" key="4">
    <source>
        <dbReference type="ARBA" id="ARBA00037345"/>
    </source>
</evidence>
<accession>A0A1I6HG98</accession>
<dbReference type="Proteomes" id="UP000198644">
    <property type="component" value="Unassembled WGS sequence"/>
</dbReference>
<dbReference type="SMART" id="SM00342">
    <property type="entry name" value="HTH_ARAC"/>
    <property type="match status" value="1"/>
</dbReference>
<feature type="transmembrane region" description="Helical" evidence="5">
    <location>
        <begin position="201"/>
        <end position="223"/>
    </location>
</feature>
<dbReference type="GO" id="GO:0003700">
    <property type="term" value="F:DNA-binding transcription factor activity"/>
    <property type="evidence" value="ECO:0007669"/>
    <property type="project" value="InterPro"/>
</dbReference>
<evidence type="ECO:0000259" key="6">
    <source>
        <dbReference type="PROSITE" id="PS01124"/>
    </source>
</evidence>
<dbReference type="InterPro" id="IPR009057">
    <property type="entry name" value="Homeodomain-like_sf"/>
</dbReference>
<dbReference type="Pfam" id="PF12833">
    <property type="entry name" value="HTH_18"/>
    <property type="match status" value="1"/>
</dbReference>
<dbReference type="InterPro" id="IPR018062">
    <property type="entry name" value="HTH_AraC-typ_CS"/>
</dbReference>
<dbReference type="AlphaFoldDB" id="A0A1I6HG98"/>
<protein>
    <submittedName>
        <fullName evidence="7">AraC-type DNA-binding protein</fullName>
    </submittedName>
</protein>
<keyword evidence="5" id="KW-1133">Transmembrane helix</keyword>
<keyword evidence="2 7" id="KW-0238">DNA-binding</keyword>
<evidence type="ECO:0000313" key="8">
    <source>
        <dbReference type="Proteomes" id="UP000198644"/>
    </source>
</evidence>
<keyword evidence="5" id="KW-0812">Transmembrane</keyword>
<reference evidence="7 8" key="1">
    <citation type="submission" date="2016-10" db="EMBL/GenBank/DDBJ databases">
        <authorList>
            <person name="de Groot N.N."/>
        </authorList>
    </citation>
    <scope>NUCLEOTIDE SEQUENCE [LARGE SCALE GENOMIC DNA]</scope>
    <source>
        <strain evidence="7 8">CGMCC 1.9167</strain>
    </source>
</reference>
<proteinExistence type="predicted"/>
<evidence type="ECO:0000256" key="3">
    <source>
        <dbReference type="ARBA" id="ARBA00023163"/>
    </source>
</evidence>
<dbReference type="STRING" id="650891.SAMN05216203_1220"/>
<dbReference type="Gene3D" id="1.10.10.60">
    <property type="entry name" value="Homeodomain-like"/>
    <property type="match status" value="2"/>
</dbReference>
<dbReference type="SUPFAM" id="SSF46689">
    <property type="entry name" value="Homeodomain-like"/>
    <property type="match status" value="2"/>
</dbReference>
<dbReference type="GO" id="GO:0043565">
    <property type="term" value="F:sequence-specific DNA binding"/>
    <property type="evidence" value="ECO:0007669"/>
    <property type="project" value="InterPro"/>
</dbReference>
<evidence type="ECO:0000256" key="2">
    <source>
        <dbReference type="ARBA" id="ARBA00023125"/>
    </source>
</evidence>
<comment type="function">
    <text evidence="4">Regulatory protein of the TOL plasmid xyl operons. XylS activates the xylXYZLTEGFJQKIH operon required for the degradation of toluene, m-xylene and p-xylene.</text>
</comment>
<dbReference type="PANTHER" id="PTHR46796">
    <property type="entry name" value="HTH-TYPE TRANSCRIPTIONAL ACTIVATOR RHAS-RELATED"/>
    <property type="match status" value="1"/>
</dbReference>
<evidence type="ECO:0000256" key="1">
    <source>
        <dbReference type="ARBA" id="ARBA00023015"/>
    </source>
</evidence>
<evidence type="ECO:0000313" key="7">
    <source>
        <dbReference type="EMBL" id="SFR53536.1"/>
    </source>
</evidence>
<feature type="domain" description="HTH araC/xylS-type" evidence="6">
    <location>
        <begin position="150"/>
        <end position="247"/>
    </location>
</feature>
<organism evidence="7 8">
    <name type="scientific">Marinobacter daqiaonensis</name>
    <dbReference type="NCBI Taxonomy" id="650891"/>
    <lineage>
        <taxon>Bacteria</taxon>
        <taxon>Pseudomonadati</taxon>
        <taxon>Pseudomonadota</taxon>
        <taxon>Gammaproteobacteria</taxon>
        <taxon>Pseudomonadales</taxon>
        <taxon>Marinobacteraceae</taxon>
        <taxon>Marinobacter</taxon>
    </lineage>
</organism>
<dbReference type="EMBL" id="FOYW01000001">
    <property type="protein sequence ID" value="SFR53536.1"/>
    <property type="molecule type" value="Genomic_DNA"/>
</dbReference>
<dbReference type="InterPro" id="IPR050204">
    <property type="entry name" value="AraC_XylS_family_regulators"/>
</dbReference>